<organism evidence="11 12">
    <name type="scientific">Leeuwenhoekiella nanhaiensis</name>
    <dbReference type="NCBI Taxonomy" id="1655491"/>
    <lineage>
        <taxon>Bacteria</taxon>
        <taxon>Pseudomonadati</taxon>
        <taxon>Bacteroidota</taxon>
        <taxon>Flavobacteriia</taxon>
        <taxon>Flavobacteriales</taxon>
        <taxon>Flavobacteriaceae</taxon>
        <taxon>Leeuwenhoekiella</taxon>
    </lineage>
</organism>
<gene>
    <name evidence="11" type="ORF">CJ305_09870</name>
</gene>
<dbReference type="InterPro" id="IPR007387">
    <property type="entry name" value="TRAP_DctQ"/>
</dbReference>
<keyword evidence="2" id="KW-0813">Transport</keyword>
<keyword evidence="12" id="KW-1185">Reference proteome</keyword>
<comment type="subcellular location">
    <subcellularLocation>
        <location evidence="1">Cell inner membrane</location>
        <topology evidence="1">Multi-pass membrane protein</topology>
    </subcellularLocation>
</comment>
<evidence type="ECO:0000256" key="9">
    <source>
        <dbReference type="SAM" id="Phobius"/>
    </source>
</evidence>
<dbReference type="PANTHER" id="PTHR35011:SF2">
    <property type="entry name" value="2,3-DIKETO-L-GULONATE TRAP TRANSPORTER SMALL PERMEASE PROTEIN YIAM"/>
    <property type="match status" value="1"/>
</dbReference>
<reference evidence="11 12" key="1">
    <citation type="submission" date="2017-08" db="EMBL/GenBank/DDBJ databases">
        <title>The whole genome shortgun sequences of strain Leeuwenhoekiella nanhaiensis G18 from the South China Sea.</title>
        <authorList>
            <person name="Liu Q."/>
        </authorList>
    </citation>
    <scope>NUCLEOTIDE SEQUENCE [LARGE SCALE GENOMIC DNA]</scope>
    <source>
        <strain evidence="11 12">G18</strain>
    </source>
</reference>
<keyword evidence="3" id="KW-1003">Cell membrane</keyword>
<evidence type="ECO:0000256" key="8">
    <source>
        <dbReference type="ARBA" id="ARBA00038436"/>
    </source>
</evidence>
<evidence type="ECO:0000256" key="4">
    <source>
        <dbReference type="ARBA" id="ARBA00022519"/>
    </source>
</evidence>
<evidence type="ECO:0000313" key="12">
    <source>
        <dbReference type="Proteomes" id="UP000229433"/>
    </source>
</evidence>
<sequence>MKKTLDKILGSVLVFLMASIVIAVLWQVFSRYVLQSASSFTEEIARYLLIWIGILGAAYASGQQDHLAINILPPKLNEKNRIKLRIGINILVILFAILAMIIGGGNLVYVNFELGQSSAALAIPLGYVYMVLPISGVLIIVYKVIELANPKKYLLS</sequence>
<dbReference type="PANTHER" id="PTHR35011">
    <property type="entry name" value="2,3-DIKETO-L-GULONATE TRAP TRANSPORTER SMALL PERMEASE PROTEIN YIAM"/>
    <property type="match status" value="1"/>
</dbReference>
<evidence type="ECO:0000256" key="7">
    <source>
        <dbReference type="ARBA" id="ARBA00023136"/>
    </source>
</evidence>
<protein>
    <submittedName>
        <fullName evidence="11">TRAP transporter permease DctQ</fullName>
    </submittedName>
</protein>
<evidence type="ECO:0000313" key="11">
    <source>
        <dbReference type="EMBL" id="PHQ29609.1"/>
    </source>
</evidence>
<evidence type="ECO:0000256" key="5">
    <source>
        <dbReference type="ARBA" id="ARBA00022692"/>
    </source>
</evidence>
<proteinExistence type="inferred from homology"/>
<comment type="similarity">
    <text evidence="8">Belongs to the TRAP transporter small permease family.</text>
</comment>
<dbReference type="InterPro" id="IPR055348">
    <property type="entry name" value="DctQ"/>
</dbReference>
<evidence type="ECO:0000256" key="2">
    <source>
        <dbReference type="ARBA" id="ARBA00022448"/>
    </source>
</evidence>
<accession>A0A2G1VT31</accession>
<keyword evidence="4" id="KW-0997">Cell inner membrane</keyword>
<name>A0A2G1VT31_9FLAO</name>
<evidence type="ECO:0000256" key="3">
    <source>
        <dbReference type="ARBA" id="ARBA00022475"/>
    </source>
</evidence>
<evidence type="ECO:0000256" key="6">
    <source>
        <dbReference type="ARBA" id="ARBA00022989"/>
    </source>
</evidence>
<feature type="transmembrane region" description="Helical" evidence="9">
    <location>
        <begin position="121"/>
        <end position="145"/>
    </location>
</feature>
<dbReference type="GO" id="GO:0015740">
    <property type="term" value="P:C4-dicarboxylate transport"/>
    <property type="evidence" value="ECO:0007669"/>
    <property type="project" value="TreeGrafter"/>
</dbReference>
<evidence type="ECO:0000259" key="10">
    <source>
        <dbReference type="Pfam" id="PF04290"/>
    </source>
</evidence>
<dbReference type="EMBL" id="NQXA01000004">
    <property type="protein sequence ID" value="PHQ29609.1"/>
    <property type="molecule type" value="Genomic_DNA"/>
</dbReference>
<keyword evidence="6 9" id="KW-1133">Transmembrane helix</keyword>
<feature type="domain" description="Tripartite ATP-independent periplasmic transporters DctQ component" evidence="10">
    <location>
        <begin position="20"/>
        <end position="148"/>
    </location>
</feature>
<feature type="transmembrane region" description="Helical" evidence="9">
    <location>
        <begin position="82"/>
        <end position="109"/>
    </location>
</feature>
<dbReference type="GO" id="GO:0005886">
    <property type="term" value="C:plasma membrane"/>
    <property type="evidence" value="ECO:0007669"/>
    <property type="project" value="UniProtKB-SubCell"/>
</dbReference>
<dbReference type="Proteomes" id="UP000229433">
    <property type="component" value="Unassembled WGS sequence"/>
</dbReference>
<keyword evidence="7 9" id="KW-0472">Membrane</keyword>
<feature type="transmembrane region" description="Helical" evidence="9">
    <location>
        <begin position="12"/>
        <end position="29"/>
    </location>
</feature>
<comment type="caution">
    <text evidence="11">The sequence shown here is derived from an EMBL/GenBank/DDBJ whole genome shotgun (WGS) entry which is preliminary data.</text>
</comment>
<dbReference type="AlphaFoldDB" id="A0A2G1VT31"/>
<dbReference type="RefSeq" id="WP_099646103.1">
    <property type="nucleotide sequence ID" value="NZ_KZ319290.1"/>
</dbReference>
<dbReference type="GO" id="GO:0022857">
    <property type="term" value="F:transmembrane transporter activity"/>
    <property type="evidence" value="ECO:0007669"/>
    <property type="project" value="TreeGrafter"/>
</dbReference>
<keyword evidence="5 9" id="KW-0812">Transmembrane</keyword>
<feature type="transmembrane region" description="Helical" evidence="9">
    <location>
        <begin position="44"/>
        <end position="61"/>
    </location>
</feature>
<dbReference type="OrthoDB" id="9815614at2"/>
<dbReference type="Pfam" id="PF04290">
    <property type="entry name" value="DctQ"/>
    <property type="match status" value="1"/>
</dbReference>
<evidence type="ECO:0000256" key="1">
    <source>
        <dbReference type="ARBA" id="ARBA00004429"/>
    </source>
</evidence>